<dbReference type="Proteomes" id="UP000298631">
    <property type="component" value="Plasmid unnamed1"/>
</dbReference>
<gene>
    <name evidence="3" type="ORF">EOK75_17145</name>
</gene>
<keyword evidence="4" id="KW-1185">Reference proteome</keyword>
<keyword evidence="2" id="KW-0812">Transmembrane</keyword>
<feature type="region of interest" description="Disordered" evidence="1">
    <location>
        <begin position="513"/>
        <end position="556"/>
    </location>
</feature>
<keyword evidence="3" id="KW-0614">Plasmid</keyword>
<name>A0A4P8EJS4_9RHOB</name>
<feature type="transmembrane region" description="Helical" evidence="2">
    <location>
        <begin position="249"/>
        <end position="267"/>
    </location>
</feature>
<dbReference type="RefSeq" id="WP_137195234.1">
    <property type="nucleotide sequence ID" value="NZ_CP039965.1"/>
</dbReference>
<feature type="compositionally biased region" description="Gly residues" evidence="1">
    <location>
        <begin position="529"/>
        <end position="547"/>
    </location>
</feature>
<organism evidence="3 4">
    <name type="scientific">Pseudorhodobacter turbinis</name>
    <dbReference type="NCBI Taxonomy" id="2500533"/>
    <lineage>
        <taxon>Bacteria</taxon>
        <taxon>Pseudomonadati</taxon>
        <taxon>Pseudomonadota</taxon>
        <taxon>Alphaproteobacteria</taxon>
        <taxon>Rhodobacterales</taxon>
        <taxon>Paracoccaceae</taxon>
        <taxon>Pseudorhodobacter</taxon>
    </lineage>
</organism>
<evidence type="ECO:0000256" key="1">
    <source>
        <dbReference type="SAM" id="MobiDB-lite"/>
    </source>
</evidence>
<keyword evidence="2" id="KW-0472">Membrane</keyword>
<sequence>MATIASLAIALGIDIAKLKTGLDSANKQTKKYADNTKKHSADAAKAFKGVAVALAGIVSVGAVKALAANADEMIKNAAGAGIAFDAFQKLEFGLQQAGLSSGSLSKAMVKVNKAMESAGDGSKQAVNDLAMIGTTFEDLDRMKPEDRFRAIVDGLAGIEDEGVRSAIAVRLLGKEFADRKLDTSGLDESSKGLLTISESAALASAAFNDAMNLVGTIFKNVMTNVIGYVLPLITSAMDAISQFSADNPVIIKAIAGLAALAGALFVVGASLTLVSLPVTAAIAGIAAAIAGLVYVTNNWDAIMASVTNTLASLFNVSVADAAGWIESFKNGIATVFSWLQSFGSIIAQVAGWLGGALVDAIKIVIDAIKTSIEYWTSIYAAISDLFSLDFGGFAENMKNAFSTVADFFQRTFGDAVSWIAVNAKEQMTWGLTAAADAFKNVLIGAVNYVMEKLTDGVNAIIDTLNMAPGVDIGKATYNSIASSNNAGENPGLTPWLGQTTGVGLTSAIMPPTTAAEVPYGGSSEDNGKGDVGGSGVGGTGGSGGGGSSSDPDEVTEEVSDTFISSLGTALSTALKTGDWKEFALSTMDDITSRILDSFTSSLTETLLGGLGLDELFEGFGKTVSDGLTGALGGAGGAGFGDIFKNFGSLISDGLSGIMGALGGGGGIGSFFGALFMSDGGEVPHTPYSKLGQDSVPAMLTPGEVVVPVSEVGKAFGGGQQVFNLNITGDVSRQTKKEIYNMMPELARGINDYNHESGGTR</sequence>
<dbReference type="AlphaFoldDB" id="A0A4P8EJS4"/>
<dbReference type="OrthoDB" id="7311517at2"/>
<evidence type="ECO:0000313" key="3">
    <source>
        <dbReference type="EMBL" id="QCO57440.1"/>
    </source>
</evidence>
<protein>
    <recommendedName>
        <fullName evidence="5">Bacteriophage tail tape measure C-terminal domain-containing protein</fullName>
    </recommendedName>
</protein>
<evidence type="ECO:0000313" key="4">
    <source>
        <dbReference type="Proteomes" id="UP000298631"/>
    </source>
</evidence>
<evidence type="ECO:0000256" key="2">
    <source>
        <dbReference type="SAM" id="Phobius"/>
    </source>
</evidence>
<reference evidence="3 4" key="1">
    <citation type="submission" date="2019-05" db="EMBL/GenBank/DDBJ databases">
        <title>Pseudorhodobacter turbinis sp. nov., isolated from the gut of the Korean turban shell.</title>
        <authorList>
            <person name="Jeong Y.-S."/>
            <person name="Kang W.-R."/>
            <person name="Bae J.-W."/>
        </authorList>
    </citation>
    <scope>NUCLEOTIDE SEQUENCE [LARGE SCALE GENOMIC DNA]</scope>
    <source>
        <strain evidence="3 4">S12M18</strain>
        <plasmid evidence="3 4">unnamed1</plasmid>
    </source>
</reference>
<geneLocation type="plasmid" evidence="3 4">
    <name>unnamed1</name>
</geneLocation>
<proteinExistence type="predicted"/>
<dbReference type="EMBL" id="CP039965">
    <property type="protein sequence ID" value="QCO57440.1"/>
    <property type="molecule type" value="Genomic_DNA"/>
</dbReference>
<accession>A0A4P8EJS4</accession>
<feature type="transmembrane region" description="Helical" evidence="2">
    <location>
        <begin position="274"/>
        <end position="295"/>
    </location>
</feature>
<keyword evidence="2" id="KW-1133">Transmembrane helix</keyword>
<evidence type="ECO:0008006" key="5">
    <source>
        <dbReference type="Google" id="ProtNLM"/>
    </source>
</evidence>
<dbReference type="KEGG" id="pseb:EOK75_17145"/>